<organism evidence="14 15">
    <name type="scientific">Dimargaris cristalligena</name>
    <dbReference type="NCBI Taxonomy" id="215637"/>
    <lineage>
        <taxon>Eukaryota</taxon>
        <taxon>Fungi</taxon>
        <taxon>Fungi incertae sedis</taxon>
        <taxon>Zoopagomycota</taxon>
        <taxon>Kickxellomycotina</taxon>
        <taxon>Dimargaritomycetes</taxon>
        <taxon>Dimargaritales</taxon>
        <taxon>Dimargaritaceae</taxon>
        <taxon>Dimargaris</taxon>
    </lineage>
</organism>
<dbReference type="SUPFAM" id="SSF53649">
    <property type="entry name" value="Alkaline phosphatase-like"/>
    <property type="match status" value="1"/>
</dbReference>
<keyword evidence="9 12" id="KW-1133">Transmembrane helix</keyword>
<evidence type="ECO:0000256" key="6">
    <source>
        <dbReference type="ARBA" id="ARBA00022679"/>
    </source>
</evidence>
<dbReference type="GO" id="GO:0006506">
    <property type="term" value="P:GPI anchor biosynthetic process"/>
    <property type="evidence" value="ECO:0007669"/>
    <property type="project" value="UniProtKB-UniPathway"/>
</dbReference>
<evidence type="ECO:0000256" key="1">
    <source>
        <dbReference type="ARBA" id="ARBA00004477"/>
    </source>
</evidence>
<sequence>MARPLVYFVLCLALELAGLYWFAKGFFPYKQILPGFAQFRPDAPPAPAASFGRLVVMVVDALRYDFVLAPQRSHMPFTQNLIRSGQALAYVARASPPTVTMPCLKALTTGSTPNFLDAVLNIAENDASATLVNQDNLLHQLKHAGQKSLVFYGDDTWLRLFPQTFSRHEGTTSFFVSDTTEVDHNVTRHIHREMEQADWDVLILHYLGLDHIGHLEGPNSPMMAPKQREMDQVVQTIYDRLLVQDRAQLARNPTAKPSLLVVLGDHGMSDAGNHGGNSVRETSPGMVFLSSAFHDQPLSNEPLDLSANALTHYDQTDILPIQGVIRQIDLVPTLSIALGVPIPRNSLGRIIPQFLHRLSLADQLLALRQQADQMIDLVQLMYPDFQTRDEHWVTLDPDCAHIIEVGEISFTKVQCHYSMARHFADQADLPTSSDGSLVPDPAYIMKAHHHYRTLVDYTSESLSHSFSNYHIPSMLVGLGLQFAAAILALALYGIQGGLFTNPSNSALWLPRGLVLAMIVTYVITLFGTSFIEDEQYYWYWWTSTLLGFQVFLLVRRAGVSQKPPVPVGKLALNVIFQMVLWRIAQQWNNAGMQLRDMVDFRTLLLQPDGTALSWGLLVIALLAITGLQWNTVARLPCSRWIKSGLGGGTLYMAALVIIHKVSLAGPEHTYLFGGLPWQVLSRVALFDPIQTAPRVIYCIWIISAVVLGCLTVPGLSSATSTANSNVDPSGPLWGLLNASSIVFILLNRNHNAALFLIFHTLARLNHAFVRYMGRSPFGPSMVLHLVATVTSFYCFGYSNSLATVDLGFAYTGVAAYQVIWVGLLTFVSNWAGPLFWSLYVSVKAEQTLDATPWNIIQCYQLFHSAVLALLSLVVFIQRRHLFIWSVFSPKYLYQIAWTAHMALVVPLLVGLAFGVNQKYL</sequence>
<comment type="subcellular location">
    <subcellularLocation>
        <location evidence="1 12">Endoplasmic reticulum membrane</location>
        <topology evidence="1 12">Multi-pass membrane protein</topology>
    </subcellularLocation>
</comment>
<evidence type="ECO:0000256" key="7">
    <source>
        <dbReference type="ARBA" id="ARBA00022692"/>
    </source>
</evidence>
<evidence type="ECO:0000256" key="2">
    <source>
        <dbReference type="ARBA" id="ARBA00004687"/>
    </source>
</evidence>
<evidence type="ECO:0000256" key="9">
    <source>
        <dbReference type="ARBA" id="ARBA00022989"/>
    </source>
</evidence>
<feature type="transmembrane region" description="Helical" evidence="12">
    <location>
        <begin position="697"/>
        <end position="718"/>
    </location>
</feature>
<dbReference type="AlphaFoldDB" id="A0A4V1J574"/>
<name>A0A4V1J574_9FUNG</name>
<feature type="transmembrane region" description="Helical" evidence="12">
    <location>
        <begin position="5"/>
        <end position="23"/>
    </location>
</feature>
<dbReference type="EMBL" id="ML002409">
    <property type="protein sequence ID" value="RKP38069.1"/>
    <property type="molecule type" value="Genomic_DNA"/>
</dbReference>
<dbReference type="Pfam" id="PF01663">
    <property type="entry name" value="Phosphodiest"/>
    <property type="match status" value="1"/>
</dbReference>
<dbReference type="CDD" id="cd16024">
    <property type="entry name" value="GPI_EPT_2"/>
    <property type="match status" value="1"/>
</dbReference>
<feature type="transmembrane region" description="Helical" evidence="12">
    <location>
        <begin position="611"/>
        <end position="632"/>
    </location>
</feature>
<dbReference type="Pfam" id="PF19316">
    <property type="entry name" value="PIGO_PIGG"/>
    <property type="match status" value="1"/>
</dbReference>
<evidence type="ECO:0000256" key="5">
    <source>
        <dbReference type="ARBA" id="ARBA00022502"/>
    </source>
</evidence>
<dbReference type="Proteomes" id="UP000268162">
    <property type="component" value="Unassembled WGS sequence"/>
</dbReference>
<keyword evidence="6 12" id="KW-0808">Transferase</keyword>
<dbReference type="PANTHER" id="PTHR23072">
    <property type="entry name" value="PHOSPHATIDYLINOSITOL GLYCAN-RELATED"/>
    <property type="match status" value="1"/>
</dbReference>
<dbReference type="InterPro" id="IPR045687">
    <property type="entry name" value="PIGG/GPI7_C"/>
</dbReference>
<keyword evidence="8 12" id="KW-0256">Endoplasmic reticulum</keyword>
<feature type="domain" description="GPI ethanolamine phosphate transferase 2 C-terminal" evidence="13">
    <location>
        <begin position="467"/>
        <end position="911"/>
    </location>
</feature>
<gene>
    <name evidence="14" type="ORF">BJ085DRAFT_16445</name>
</gene>
<proteinExistence type="inferred from homology"/>
<comment type="pathway">
    <text evidence="2 12">Glycolipid biosynthesis; glycosylphosphatidylinositol-anchor biosynthesis.</text>
</comment>
<feature type="transmembrane region" description="Helical" evidence="12">
    <location>
        <begin position="566"/>
        <end position="584"/>
    </location>
</feature>
<feature type="transmembrane region" description="Helical" evidence="12">
    <location>
        <begin position="537"/>
        <end position="554"/>
    </location>
</feature>
<evidence type="ECO:0000313" key="15">
    <source>
        <dbReference type="Proteomes" id="UP000268162"/>
    </source>
</evidence>
<comment type="function">
    <text evidence="12">Ethanolamine phosphate transferase involved in glycosylphosphatidylinositol-anchor biosynthesis. Transfers ethanolamine phosphate to the GPI second mannose.</text>
</comment>
<feature type="transmembrane region" description="Helical" evidence="12">
    <location>
        <begin position="808"/>
        <end position="831"/>
    </location>
</feature>
<feature type="transmembrane region" description="Helical" evidence="12">
    <location>
        <begin position="730"/>
        <end position="746"/>
    </location>
</feature>
<feature type="transmembrane region" description="Helical" evidence="12">
    <location>
        <begin position="513"/>
        <end position="531"/>
    </location>
</feature>
<dbReference type="InterPro" id="IPR017850">
    <property type="entry name" value="Alkaline_phosphatase_core_sf"/>
</dbReference>
<dbReference type="UniPathway" id="UPA00196"/>
<dbReference type="GO" id="GO:0005789">
    <property type="term" value="C:endoplasmic reticulum membrane"/>
    <property type="evidence" value="ECO:0007669"/>
    <property type="project" value="UniProtKB-SubCell"/>
</dbReference>
<dbReference type="PANTHER" id="PTHR23072:SF0">
    <property type="entry name" value="GPI ETHANOLAMINE PHOSPHATE TRANSFERASE 2"/>
    <property type="match status" value="1"/>
</dbReference>
<dbReference type="STRING" id="215637.A0A4V1J574"/>
<evidence type="ECO:0000256" key="8">
    <source>
        <dbReference type="ARBA" id="ARBA00022824"/>
    </source>
</evidence>
<keyword evidence="15" id="KW-1185">Reference proteome</keyword>
<feature type="transmembrane region" description="Helical" evidence="12">
    <location>
        <begin position="644"/>
        <end position="662"/>
    </location>
</feature>
<dbReference type="InterPro" id="IPR039527">
    <property type="entry name" value="PIGG/GPI7"/>
</dbReference>
<keyword evidence="5 12" id="KW-0337">GPI-anchor biosynthesis</keyword>
<keyword evidence="10 12" id="KW-0472">Membrane</keyword>
<evidence type="ECO:0000256" key="4">
    <source>
        <dbReference type="ARBA" id="ARBA00020830"/>
    </source>
</evidence>
<evidence type="ECO:0000256" key="11">
    <source>
        <dbReference type="ARBA" id="ARBA00023180"/>
    </source>
</evidence>
<feature type="transmembrane region" description="Helical" evidence="12">
    <location>
        <begin position="851"/>
        <end position="875"/>
    </location>
</feature>
<dbReference type="InterPro" id="IPR002591">
    <property type="entry name" value="Phosphodiest/P_Trfase"/>
</dbReference>
<evidence type="ECO:0000313" key="14">
    <source>
        <dbReference type="EMBL" id="RKP38069.1"/>
    </source>
</evidence>
<evidence type="ECO:0000256" key="12">
    <source>
        <dbReference type="RuleBase" id="RU367106"/>
    </source>
</evidence>
<accession>A0A4V1J574</accession>
<keyword evidence="7 12" id="KW-0812">Transmembrane</keyword>
<evidence type="ECO:0000256" key="10">
    <source>
        <dbReference type="ARBA" id="ARBA00023136"/>
    </source>
</evidence>
<comment type="similarity">
    <text evidence="3 12">Belongs to the PIGG/PIGN/PIGO family. PIGG subfamily.</text>
</comment>
<dbReference type="GO" id="GO:0051267">
    <property type="term" value="F:CP2 mannose-ethanolamine phosphotransferase activity"/>
    <property type="evidence" value="ECO:0007669"/>
    <property type="project" value="TreeGrafter"/>
</dbReference>
<feature type="transmembrane region" description="Helical" evidence="12">
    <location>
        <begin position="777"/>
        <end position="796"/>
    </location>
</feature>
<feature type="transmembrane region" description="Helical" evidence="12">
    <location>
        <begin position="895"/>
        <end position="915"/>
    </location>
</feature>
<feature type="transmembrane region" description="Helical" evidence="12">
    <location>
        <begin position="668"/>
        <end position="685"/>
    </location>
</feature>
<reference evidence="15" key="1">
    <citation type="journal article" date="2018" name="Nat. Microbiol.">
        <title>Leveraging single-cell genomics to expand the fungal tree of life.</title>
        <authorList>
            <person name="Ahrendt S.R."/>
            <person name="Quandt C.A."/>
            <person name="Ciobanu D."/>
            <person name="Clum A."/>
            <person name="Salamov A."/>
            <person name="Andreopoulos B."/>
            <person name="Cheng J.F."/>
            <person name="Woyke T."/>
            <person name="Pelin A."/>
            <person name="Henrissat B."/>
            <person name="Reynolds N.K."/>
            <person name="Benny G.L."/>
            <person name="Smith M.E."/>
            <person name="James T.Y."/>
            <person name="Grigoriev I.V."/>
        </authorList>
    </citation>
    <scope>NUCLEOTIDE SEQUENCE [LARGE SCALE GENOMIC DNA]</scope>
    <source>
        <strain evidence="15">RSA 468</strain>
    </source>
</reference>
<keyword evidence="11" id="KW-0325">Glycoprotein</keyword>
<dbReference type="Gene3D" id="3.40.720.10">
    <property type="entry name" value="Alkaline Phosphatase, subunit A"/>
    <property type="match status" value="1"/>
</dbReference>
<feature type="transmembrane region" description="Helical" evidence="12">
    <location>
        <begin position="469"/>
        <end position="492"/>
    </location>
</feature>
<protein>
    <recommendedName>
        <fullName evidence="4 12">GPI ethanolamine phosphate transferase 2</fullName>
    </recommendedName>
</protein>
<evidence type="ECO:0000256" key="3">
    <source>
        <dbReference type="ARBA" id="ARBA00005315"/>
    </source>
</evidence>
<dbReference type="InterPro" id="IPR037674">
    <property type="entry name" value="PIG-G_N"/>
</dbReference>
<evidence type="ECO:0000259" key="13">
    <source>
        <dbReference type="Pfam" id="PF19316"/>
    </source>
</evidence>